<dbReference type="GeneID" id="25916947"/>
<proteinExistence type="predicted"/>
<evidence type="ECO:0000313" key="1">
    <source>
        <dbReference type="EMBL" id="KNC71026.1"/>
    </source>
</evidence>
<evidence type="ECO:0000313" key="2">
    <source>
        <dbReference type="Proteomes" id="UP000054560"/>
    </source>
</evidence>
<dbReference type="Proteomes" id="UP000054560">
    <property type="component" value="Unassembled WGS sequence"/>
</dbReference>
<dbReference type="RefSeq" id="XP_014144928.1">
    <property type="nucleotide sequence ID" value="XM_014289453.1"/>
</dbReference>
<name>A0A0L0F323_9EUKA</name>
<dbReference type="EMBL" id="KQ249681">
    <property type="protein sequence ID" value="KNC71026.1"/>
    <property type="molecule type" value="Genomic_DNA"/>
</dbReference>
<dbReference type="OrthoDB" id="424969at2759"/>
<protein>
    <submittedName>
        <fullName evidence="1">Uncharacterized protein</fullName>
    </submittedName>
</protein>
<sequence>GAYYVSYAYVLADTSFAAYRTRQAGGTNTDIARVASHTLVFQGLASLALPAVIIHTQASHTPVHQECSLLAVSSDTDYARVEKTCAGVYM</sequence>
<dbReference type="AlphaFoldDB" id="A0A0L0F323"/>
<accession>A0A0L0F323</accession>
<feature type="non-terminal residue" evidence="1">
    <location>
        <position position="1"/>
    </location>
</feature>
<reference evidence="1 2" key="1">
    <citation type="submission" date="2011-02" db="EMBL/GenBank/DDBJ databases">
        <title>The Genome Sequence of Sphaeroforma arctica JP610.</title>
        <authorList>
            <consortium name="The Broad Institute Genome Sequencing Platform"/>
            <person name="Russ C."/>
            <person name="Cuomo C."/>
            <person name="Young S.K."/>
            <person name="Zeng Q."/>
            <person name="Gargeya S."/>
            <person name="Alvarado L."/>
            <person name="Berlin A."/>
            <person name="Chapman S.B."/>
            <person name="Chen Z."/>
            <person name="Freedman E."/>
            <person name="Gellesch M."/>
            <person name="Goldberg J."/>
            <person name="Griggs A."/>
            <person name="Gujja S."/>
            <person name="Heilman E."/>
            <person name="Heiman D."/>
            <person name="Howarth C."/>
            <person name="Mehta T."/>
            <person name="Neiman D."/>
            <person name="Pearson M."/>
            <person name="Roberts A."/>
            <person name="Saif S."/>
            <person name="Shea T."/>
            <person name="Shenoy N."/>
            <person name="Sisk P."/>
            <person name="Stolte C."/>
            <person name="Sykes S."/>
            <person name="White J."/>
            <person name="Yandava C."/>
            <person name="Burger G."/>
            <person name="Gray M.W."/>
            <person name="Holland P.W.H."/>
            <person name="King N."/>
            <person name="Lang F.B.F."/>
            <person name="Roger A.J."/>
            <person name="Ruiz-Trillo I."/>
            <person name="Haas B."/>
            <person name="Nusbaum C."/>
            <person name="Birren B."/>
        </authorList>
    </citation>
    <scope>NUCLEOTIDE SEQUENCE [LARGE SCALE GENOMIC DNA]</scope>
    <source>
        <strain evidence="1 2">JP610</strain>
    </source>
</reference>
<keyword evidence="2" id="KW-1185">Reference proteome</keyword>
<gene>
    <name evidence="1" type="ORF">SARC_16443</name>
</gene>
<organism evidence="1 2">
    <name type="scientific">Sphaeroforma arctica JP610</name>
    <dbReference type="NCBI Taxonomy" id="667725"/>
    <lineage>
        <taxon>Eukaryota</taxon>
        <taxon>Ichthyosporea</taxon>
        <taxon>Ichthyophonida</taxon>
        <taxon>Sphaeroforma</taxon>
    </lineage>
</organism>